<dbReference type="Gene3D" id="3.30.565.10">
    <property type="entry name" value="Histidine kinase-like ATPase, C-terminal domain"/>
    <property type="match status" value="1"/>
</dbReference>
<evidence type="ECO:0000259" key="7">
    <source>
        <dbReference type="PROSITE" id="PS50109"/>
    </source>
</evidence>
<feature type="domain" description="Histidine kinase" evidence="7">
    <location>
        <begin position="420"/>
        <end position="633"/>
    </location>
</feature>
<dbReference type="InterPro" id="IPR003594">
    <property type="entry name" value="HATPase_dom"/>
</dbReference>
<feature type="transmembrane region" description="Helical" evidence="6">
    <location>
        <begin position="261"/>
        <end position="281"/>
    </location>
</feature>
<dbReference type="GO" id="GO:0016301">
    <property type="term" value="F:kinase activity"/>
    <property type="evidence" value="ECO:0007669"/>
    <property type="project" value="UniProtKB-KW"/>
</dbReference>
<dbReference type="SMART" id="SM00388">
    <property type="entry name" value="HisKA"/>
    <property type="match status" value="1"/>
</dbReference>
<dbReference type="Proteomes" id="UP001431221">
    <property type="component" value="Unassembled WGS sequence"/>
</dbReference>
<dbReference type="EMBL" id="JALNMJ010000018">
    <property type="protein sequence ID" value="MCK7614731.1"/>
    <property type="molecule type" value="Genomic_DNA"/>
</dbReference>
<keyword evidence="6" id="KW-0812">Transmembrane</keyword>
<feature type="transmembrane region" description="Helical" evidence="6">
    <location>
        <begin position="194"/>
        <end position="210"/>
    </location>
</feature>
<accession>A0ABT0GZ74</accession>
<feature type="transmembrane region" description="Helical" evidence="6">
    <location>
        <begin position="348"/>
        <end position="370"/>
    </location>
</feature>
<dbReference type="Pfam" id="PF00512">
    <property type="entry name" value="HisKA"/>
    <property type="match status" value="1"/>
</dbReference>
<dbReference type="CDD" id="cd00082">
    <property type="entry name" value="HisKA"/>
    <property type="match status" value="1"/>
</dbReference>
<evidence type="ECO:0000313" key="9">
    <source>
        <dbReference type="Proteomes" id="UP001431221"/>
    </source>
</evidence>
<keyword evidence="3" id="KW-0597">Phosphoprotein</keyword>
<evidence type="ECO:0000256" key="6">
    <source>
        <dbReference type="SAM" id="Phobius"/>
    </source>
</evidence>
<keyword evidence="4" id="KW-0808">Transferase</keyword>
<comment type="catalytic activity">
    <reaction evidence="1">
        <text>ATP + protein L-histidine = ADP + protein N-phospho-L-histidine.</text>
        <dbReference type="EC" id="2.7.13.3"/>
    </reaction>
</comment>
<reference evidence="8" key="1">
    <citation type="submission" date="2022-04" db="EMBL/GenBank/DDBJ databases">
        <title>Roseibium sp. CAU 1639 isolated from mud.</title>
        <authorList>
            <person name="Kim W."/>
        </authorList>
    </citation>
    <scope>NUCLEOTIDE SEQUENCE</scope>
    <source>
        <strain evidence="8">CAU 1639</strain>
    </source>
</reference>
<organism evidence="8 9">
    <name type="scientific">Roseibium sediminicola</name>
    <dbReference type="NCBI Taxonomy" id="2933272"/>
    <lineage>
        <taxon>Bacteria</taxon>
        <taxon>Pseudomonadati</taxon>
        <taxon>Pseudomonadota</taxon>
        <taxon>Alphaproteobacteria</taxon>
        <taxon>Hyphomicrobiales</taxon>
        <taxon>Stappiaceae</taxon>
        <taxon>Roseibium</taxon>
    </lineage>
</organism>
<keyword evidence="9" id="KW-1185">Reference proteome</keyword>
<dbReference type="InterPro" id="IPR004358">
    <property type="entry name" value="Sig_transdc_His_kin-like_C"/>
</dbReference>
<feature type="transmembrane region" description="Helical" evidence="6">
    <location>
        <begin position="230"/>
        <end position="249"/>
    </location>
</feature>
<dbReference type="SUPFAM" id="SSF55874">
    <property type="entry name" value="ATPase domain of HSP90 chaperone/DNA topoisomerase II/histidine kinase"/>
    <property type="match status" value="1"/>
</dbReference>
<feature type="transmembrane region" description="Helical" evidence="6">
    <location>
        <begin position="168"/>
        <end position="187"/>
    </location>
</feature>
<dbReference type="InterPro" id="IPR005467">
    <property type="entry name" value="His_kinase_dom"/>
</dbReference>
<name>A0ABT0GZ74_9HYPH</name>
<protein>
    <recommendedName>
        <fullName evidence="2">histidine kinase</fullName>
        <ecNumber evidence="2">2.7.13.3</ecNumber>
    </recommendedName>
</protein>
<keyword evidence="6" id="KW-0472">Membrane</keyword>
<dbReference type="InterPro" id="IPR003661">
    <property type="entry name" value="HisK_dim/P_dom"/>
</dbReference>
<dbReference type="SMART" id="SM00387">
    <property type="entry name" value="HATPase_c"/>
    <property type="match status" value="1"/>
</dbReference>
<dbReference type="Gene3D" id="1.10.287.130">
    <property type="match status" value="1"/>
</dbReference>
<dbReference type="PROSITE" id="PS50109">
    <property type="entry name" value="HIS_KIN"/>
    <property type="match status" value="1"/>
</dbReference>
<dbReference type="PANTHER" id="PTHR43047:SF9">
    <property type="entry name" value="HISTIDINE KINASE"/>
    <property type="match status" value="1"/>
</dbReference>
<dbReference type="PANTHER" id="PTHR43047">
    <property type="entry name" value="TWO-COMPONENT HISTIDINE PROTEIN KINASE"/>
    <property type="match status" value="1"/>
</dbReference>
<keyword evidence="6" id="KW-1133">Transmembrane helix</keyword>
<evidence type="ECO:0000256" key="4">
    <source>
        <dbReference type="ARBA" id="ARBA00022679"/>
    </source>
</evidence>
<dbReference type="Pfam" id="PF02518">
    <property type="entry name" value="HATPase_c"/>
    <property type="match status" value="1"/>
</dbReference>
<dbReference type="PRINTS" id="PR00344">
    <property type="entry name" value="BCTRLSENSOR"/>
</dbReference>
<feature type="transmembrane region" description="Helical" evidence="6">
    <location>
        <begin position="316"/>
        <end position="336"/>
    </location>
</feature>
<comment type="caution">
    <text evidence="8">The sequence shown here is derived from an EMBL/GenBank/DDBJ whole genome shotgun (WGS) entry which is preliminary data.</text>
</comment>
<evidence type="ECO:0000256" key="5">
    <source>
        <dbReference type="ARBA" id="ARBA00022777"/>
    </source>
</evidence>
<feature type="transmembrane region" description="Helical" evidence="6">
    <location>
        <begin position="287"/>
        <end position="304"/>
    </location>
</feature>
<dbReference type="SUPFAM" id="SSF47384">
    <property type="entry name" value="Homodimeric domain of signal transducing histidine kinase"/>
    <property type="match status" value="1"/>
</dbReference>
<dbReference type="EC" id="2.7.13.3" evidence="2"/>
<evidence type="ECO:0000313" key="8">
    <source>
        <dbReference type="EMBL" id="MCK7614731.1"/>
    </source>
</evidence>
<keyword evidence="5 8" id="KW-0418">Kinase</keyword>
<gene>
    <name evidence="8" type="ORF">M0H32_21390</name>
</gene>
<evidence type="ECO:0000256" key="1">
    <source>
        <dbReference type="ARBA" id="ARBA00000085"/>
    </source>
</evidence>
<sequence>MLDPSAKVIDVAGAMRFAPDTRETLQDLQHRHRRGDLTPDFQAAGAAVVPYQAIWGLVDIEARETVGEESEHSWILTSGIHGLIALEVYLLRAGGKSEQLLAHDIRLPFSARDYSLTRLRSAPVTLVPGERATLAVRMVHGAIEEANFALEEPSEHLAAAFADVLKLAGFYAFLGACLLFFFVFSLAMRSLVEFAYALLLLLGLGFVAYLDNFPFRWLYPDHPDWHLPVGLVLFLILIAEGFFTAGLSIRRYSSEQKHVRLFYALSAAVLASIALVFVLPAEIVAPLSYLLMAAMFATQVYCVFQWDAFDGARRRVVRWVTLVTVLGFSAVVVLAIARTGVGDISIPWFIKGVYATLAFGVMAGLSTGLIELRREHADALAREIEAVRKEAAVTQELLKAEQNYSRVRDLADKRQLQLASMSHDIKQPLSALRMSVEAMTRDDPGATRARLQEAFDYIQDLALSHLDEAQIEAAGESAKDNRDTVQSEAEPYSVSLILDTVGQMFGDEARIKGLSLKVVNSSALVSVQPLALMRIVSNLVSNAIKYTDKGKVLAGVRRRGGRIEIQVLDTGPGMSAEDLNRYRQAWQSGEGSEGHGLGLAICAELAAGHGLSLDAASLPGSGTRFSLGIPLVAATPPEGAGQD</sequence>
<proteinExistence type="predicted"/>
<evidence type="ECO:0000256" key="2">
    <source>
        <dbReference type="ARBA" id="ARBA00012438"/>
    </source>
</evidence>
<dbReference type="InterPro" id="IPR036890">
    <property type="entry name" value="HATPase_C_sf"/>
</dbReference>
<dbReference type="InterPro" id="IPR036097">
    <property type="entry name" value="HisK_dim/P_sf"/>
</dbReference>
<evidence type="ECO:0000256" key="3">
    <source>
        <dbReference type="ARBA" id="ARBA00022553"/>
    </source>
</evidence>